<evidence type="ECO:0000256" key="5">
    <source>
        <dbReference type="ARBA" id="ARBA00022989"/>
    </source>
</evidence>
<evidence type="ECO:0000256" key="6">
    <source>
        <dbReference type="ARBA" id="ARBA00023136"/>
    </source>
</evidence>
<keyword evidence="4" id="KW-0812">Transmembrane</keyword>
<gene>
    <name evidence="8" type="ORF">BXT84_00565</name>
</gene>
<dbReference type="Pfam" id="PF02534">
    <property type="entry name" value="T4SS-DNA_transf"/>
    <property type="match status" value="1"/>
</dbReference>
<name>A0ABN5GZP5_9FIRM</name>
<evidence type="ECO:0000256" key="7">
    <source>
        <dbReference type="SAM" id="MobiDB-lite"/>
    </source>
</evidence>
<keyword evidence="9" id="KW-1185">Reference proteome</keyword>
<dbReference type="PANTHER" id="PTHR37937:SF1">
    <property type="entry name" value="CONJUGATIVE TRANSFER: DNA TRANSPORT"/>
    <property type="match status" value="1"/>
</dbReference>
<feature type="region of interest" description="Disordered" evidence="7">
    <location>
        <begin position="653"/>
        <end position="715"/>
    </location>
</feature>
<keyword evidence="3" id="KW-1003">Cell membrane</keyword>
<dbReference type="Proteomes" id="UP000325292">
    <property type="component" value="Chromosome"/>
</dbReference>
<accession>A0ABN5GZP5</accession>
<dbReference type="Gene3D" id="3.40.50.300">
    <property type="entry name" value="P-loop containing nucleotide triphosphate hydrolases"/>
    <property type="match status" value="1"/>
</dbReference>
<reference evidence="8 9" key="1">
    <citation type="journal article" date="2019" name="Sci. Rep.">
        <title>Sulfobacillus thermotolerans: new insights into resistance and metabolic capacities of acidophilic chemolithotrophs.</title>
        <authorList>
            <person name="Panyushkina A.E."/>
            <person name="Babenko V.V."/>
            <person name="Nikitina A.S."/>
            <person name="Selezneva O.V."/>
            <person name="Tsaplina I.A."/>
            <person name="Letarova M.A."/>
            <person name="Kostryukova E.S."/>
            <person name="Letarov A.V."/>
        </authorList>
    </citation>
    <scope>NUCLEOTIDE SEQUENCE [LARGE SCALE GENOMIC DNA]</scope>
    <source>
        <strain evidence="8 9">Kr1</strain>
    </source>
</reference>
<sequence length="715" mass="79067">MNALKLETKRALVSASFLTFPVGLLTLELADLIAGVVEPIGTFIQQAKRHPPSPTAPPPVSHIPKIWHSWVHAGGYLPWRGWPSLMHHPFLLLGAVGLTGLVGLGMAWKASRVQSVDWGGPKAAGKGQHGTAHWRRDLTDGLYRWTPPERGSQAPAKTSDGRSLPQYGFYVAAASLQPKKETLWISNRDEHMLLIGTTGAGKTRREYLPAIGILGSQKQTSFVISDLKGEIYGHTAQWLKSQGYDILRIDLRNPRQGGAISRFNPVQAVSDALERGDDGQAARIAWSTAHAVAFQDAAHSDPFWPQASEAVIAALILGVAQGAPAGWEARWHTFREKYSVGHPDWTHFPHAEEKHMGTVYRSLVHCGDNGSLLDEWFQVLLPDGHPAQDAWATAAKSQDRTRASILTSAQAAMRLWSEPEIRWLTAAQGHQIDDVGRKLTAVFLVLDDLDGTRYPLATLYLTQMLQALGRLADSHAGRLPVPIMFLLDEFGNFPPIADFDHVVTMARSRGMRFLIALQSFAQLDHRYGKEVSAIIRQNLTLWQYLLTSDPVMAKEISDRLGQYTTQTHSSQMPKVSLWSASSTIGHSSEGQSLTGRPLLTPDEIMRWPEGYALVLQQRKSPAKLTLPDISAYRSLWPDIQTRQMDPVMDTPTPAVTIWHPPDRPENAAPRETPREPDTTGEGKEGRGVEVTFADNATADLFVDQAEPIDWTDMPE</sequence>
<keyword evidence="6" id="KW-0472">Membrane</keyword>
<evidence type="ECO:0000256" key="4">
    <source>
        <dbReference type="ARBA" id="ARBA00022692"/>
    </source>
</evidence>
<dbReference type="InterPro" id="IPR027417">
    <property type="entry name" value="P-loop_NTPase"/>
</dbReference>
<comment type="subcellular location">
    <subcellularLocation>
        <location evidence="1">Cell membrane</location>
        <topology evidence="1">Multi-pass membrane protein</topology>
    </subcellularLocation>
</comment>
<evidence type="ECO:0000313" key="9">
    <source>
        <dbReference type="Proteomes" id="UP000325292"/>
    </source>
</evidence>
<dbReference type="InterPro" id="IPR051539">
    <property type="entry name" value="T4SS-coupling_protein"/>
</dbReference>
<evidence type="ECO:0000256" key="1">
    <source>
        <dbReference type="ARBA" id="ARBA00004651"/>
    </source>
</evidence>
<dbReference type="NCBIfam" id="NF045973">
    <property type="entry name" value="conju_CD1115"/>
    <property type="match status" value="1"/>
</dbReference>
<evidence type="ECO:0000313" key="8">
    <source>
        <dbReference type="EMBL" id="AUW92628.1"/>
    </source>
</evidence>
<feature type="compositionally biased region" description="Basic and acidic residues" evidence="7">
    <location>
        <begin position="671"/>
        <end position="687"/>
    </location>
</feature>
<dbReference type="EMBL" id="CP019454">
    <property type="protein sequence ID" value="AUW92628.1"/>
    <property type="molecule type" value="Genomic_DNA"/>
</dbReference>
<dbReference type="PANTHER" id="PTHR37937">
    <property type="entry name" value="CONJUGATIVE TRANSFER: DNA TRANSPORT"/>
    <property type="match status" value="1"/>
</dbReference>
<organism evidence="8 9">
    <name type="scientific">Sulfobacillus thermotolerans</name>
    <dbReference type="NCBI Taxonomy" id="338644"/>
    <lineage>
        <taxon>Bacteria</taxon>
        <taxon>Bacillati</taxon>
        <taxon>Bacillota</taxon>
        <taxon>Clostridia</taxon>
        <taxon>Eubacteriales</taxon>
        <taxon>Clostridiales Family XVII. Incertae Sedis</taxon>
        <taxon>Sulfobacillus</taxon>
    </lineage>
</organism>
<keyword evidence="5" id="KW-1133">Transmembrane helix</keyword>
<evidence type="ECO:0000256" key="2">
    <source>
        <dbReference type="ARBA" id="ARBA00008806"/>
    </source>
</evidence>
<comment type="similarity">
    <text evidence="2">Belongs to the VirD4/TraG family.</text>
</comment>
<proteinExistence type="inferred from homology"/>
<dbReference type="SUPFAM" id="SSF52540">
    <property type="entry name" value="P-loop containing nucleoside triphosphate hydrolases"/>
    <property type="match status" value="1"/>
</dbReference>
<dbReference type="CDD" id="cd01127">
    <property type="entry name" value="TrwB_TraG_TraD_VirD4"/>
    <property type="match status" value="2"/>
</dbReference>
<dbReference type="InterPro" id="IPR003688">
    <property type="entry name" value="TraG/VirD4"/>
</dbReference>
<evidence type="ECO:0000256" key="3">
    <source>
        <dbReference type="ARBA" id="ARBA00022475"/>
    </source>
</evidence>
<protein>
    <submittedName>
        <fullName evidence="8">Uncharacterized protein</fullName>
    </submittedName>
</protein>